<keyword evidence="3" id="KW-0560">Oxidoreductase</keyword>
<dbReference type="GO" id="GO:0009086">
    <property type="term" value="P:methionine biosynthetic process"/>
    <property type="evidence" value="ECO:0007669"/>
    <property type="project" value="UniProtKB-ARBA"/>
</dbReference>
<dbReference type="GO" id="GO:0046983">
    <property type="term" value="F:protein dimerization activity"/>
    <property type="evidence" value="ECO:0007669"/>
    <property type="project" value="InterPro"/>
</dbReference>
<evidence type="ECO:0000259" key="5">
    <source>
        <dbReference type="SMART" id="SM00859"/>
    </source>
</evidence>
<dbReference type="GO" id="GO:0050661">
    <property type="term" value="F:NADP binding"/>
    <property type="evidence" value="ECO:0007669"/>
    <property type="project" value="InterPro"/>
</dbReference>
<dbReference type="InterPro" id="IPR000534">
    <property type="entry name" value="Semialdehyde_DH_NAD-bd"/>
</dbReference>
<name>A0A1F7GWL4_9BACT</name>
<dbReference type="GO" id="GO:0051287">
    <property type="term" value="F:NAD binding"/>
    <property type="evidence" value="ECO:0007669"/>
    <property type="project" value="InterPro"/>
</dbReference>
<dbReference type="EMBL" id="MFZM01000024">
    <property type="protein sequence ID" value="OGK23205.1"/>
    <property type="molecule type" value="Genomic_DNA"/>
</dbReference>
<feature type="active site" description="Acyl-thioester intermediate" evidence="4">
    <location>
        <position position="158"/>
    </location>
</feature>
<evidence type="ECO:0000256" key="1">
    <source>
        <dbReference type="ARBA" id="ARBA00010584"/>
    </source>
</evidence>
<dbReference type="Proteomes" id="UP000177159">
    <property type="component" value="Unassembled WGS sequence"/>
</dbReference>
<dbReference type="GO" id="GO:0009088">
    <property type="term" value="P:threonine biosynthetic process"/>
    <property type="evidence" value="ECO:0007669"/>
    <property type="project" value="TreeGrafter"/>
</dbReference>
<dbReference type="GO" id="GO:0004073">
    <property type="term" value="F:aspartate-semialdehyde dehydrogenase activity"/>
    <property type="evidence" value="ECO:0007669"/>
    <property type="project" value="TreeGrafter"/>
</dbReference>
<evidence type="ECO:0000256" key="3">
    <source>
        <dbReference type="ARBA" id="ARBA00023002"/>
    </source>
</evidence>
<feature type="active site" description="Proton acceptor" evidence="4">
    <location>
        <position position="251"/>
    </location>
</feature>
<dbReference type="CDD" id="cd02315">
    <property type="entry name" value="ScASADH_like_N"/>
    <property type="match status" value="1"/>
</dbReference>
<dbReference type="CDD" id="cd18130">
    <property type="entry name" value="ASADH_C_arch_fung_like"/>
    <property type="match status" value="1"/>
</dbReference>
<reference evidence="6 7" key="1">
    <citation type="journal article" date="2016" name="Nat. Commun.">
        <title>Thousands of microbial genomes shed light on interconnected biogeochemical processes in an aquifer system.</title>
        <authorList>
            <person name="Anantharaman K."/>
            <person name="Brown C.T."/>
            <person name="Hug L.A."/>
            <person name="Sharon I."/>
            <person name="Castelle C.J."/>
            <person name="Probst A.J."/>
            <person name="Thomas B.C."/>
            <person name="Singh A."/>
            <person name="Wilkins M.J."/>
            <person name="Karaoz U."/>
            <person name="Brodie E.L."/>
            <person name="Williams K.H."/>
            <person name="Hubbard S.S."/>
            <person name="Banfield J.F."/>
        </authorList>
    </citation>
    <scope>NUCLEOTIDE SEQUENCE [LARGE SCALE GENOMIC DNA]</scope>
</reference>
<dbReference type="NCBIfam" id="TIGR00978">
    <property type="entry name" value="asd_EA"/>
    <property type="match status" value="1"/>
</dbReference>
<dbReference type="PANTHER" id="PTHR46718">
    <property type="entry name" value="ASPARTATE-SEMIALDEHYDE DEHYDROGENASE"/>
    <property type="match status" value="1"/>
</dbReference>
<dbReference type="SUPFAM" id="SSF51735">
    <property type="entry name" value="NAD(P)-binding Rossmann-fold domains"/>
    <property type="match status" value="1"/>
</dbReference>
<dbReference type="AlphaFoldDB" id="A0A1F7GWL4"/>
<evidence type="ECO:0000313" key="6">
    <source>
        <dbReference type="EMBL" id="OGK23205.1"/>
    </source>
</evidence>
<dbReference type="InterPro" id="IPR012280">
    <property type="entry name" value="Semialdhyde_DH_dimer_dom"/>
</dbReference>
<dbReference type="InterPro" id="IPR005676">
    <property type="entry name" value="Asp_semi-ald_DH_pep-lack"/>
</dbReference>
<gene>
    <name evidence="6" type="ORF">A3C24_00930</name>
</gene>
<dbReference type="NCBIfam" id="NF006416">
    <property type="entry name" value="PRK08664.1"/>
    <property type="match status" value="1"/>
</dbReference>
<dbReference type="InterPro" id="IPR036291">
    <property type="entry name" value="NAD(P)-bd_dom_sf"/>
</dbReference>
<dbReference type="InterPro" id="IPR051823">
    <property type="entry name" value="ASADH-related"/>
</dbReference>
<dbReference type="PANTHER" id="PTHR46718:SF1">
    <property type="entry name" value="ASPARTATE-SEMIALDEHYDE DEHYDROGENASE"/>
    <property type="match status" value="1"/>
</dbReference>
<dbReference type="Gene3D" id="3.30.360.10">
    <property type="entry name" value="Dihydrodipicolinate Reductase, domain 2"/>
    <property type="match status" value="1"/>
</dbReference>
<sequence>MKKLKVGILGATGMVGQRFVTLLNNHPWFNVVLVAASPSSAGKTYAQAVQGRWWMKDKIPQRISKLKLYAVKDDLDVVVSKVDMVFCALNMDKKEIQHLENTYASAGVPVISNNSAHRWTDDVPMIMPEINVHHAKLIDIQRKRRGWTTGLIAVKPNCSIQSYVTILTALKKFGPKDVEVVSLQAISGAGRTFQSWPEMVDNVNPYIAREEEKSEQEPMRIWGKITGKKIVPAKSPHISATCIRVSVSDGHMASVSVNFTKKSSKKQFLTAIETFNRNHSLATLHLPSSPKKLITYFEQDDRPQTRLDRDIGKGMGISFGRLRETEGFDWKFVALSHNTIRGAAGGGILTAEYLYKTGYINTR</sequence>
<dbReference type="SUPFAM" id="SSF55347">
    <property type="entry name" value="Glyceraldehyde-3-phosphate dehydrogenase-like, C-terminal domain"/>
    <property type="match status" value="1"/>
</dbReference>
<accession>A0A1F7GWL4</accession>
<dbReference type="Pfam" id="PF02774">
    <property type="entry name" value="Semialdhyde_dhC"/>
    <property type="match status" value="1"/>
</dbReference>
<feature type="domain" description="Semialdehyde dehydrogenase NAD-binding" evidence="5">
    <location>
        <begin position="5"/>
        <end position="138"/>
    </location>
</feature>
<dbReference type="SMART" id="SM00859">
    <property type="entry name" value="Semialdhyde_dh"/>
    <property type="match status" value="1"/>
</dbReference>
<comment type="caution">
    <text evidence="6">The sequence shown here is derived from an EMBL/GenBank/DDBJ whole genome shotgun (WGS) entry which is preliminary data.</text>
</comment>
<dbReference type="Gene3D" id="3.40.50.720">
    <property type="entry name" value="NAD(P)-binding Rossmann-like Domain"/>
    <property type="match status" value="1"/>
</dbReference>
<keyword evidence="2" id="KW-0521">NADP</keyword>
<organism evidence="6 7">
    <name type="scientific">Candidatus Roizmanbacteria bacterium RIFCSPHIGHO2_02_FULL_37_24</name>
    <dbReference type="NCBI Taxonomy" id="1802037"/>
    <lineage>
        <taxon>Bacteria</taxon>
        <taxon>Candidatus Roizmaniibacteriota</taxon>
    </lineage>
</organism>
<evidence type="ECO:0000256" key="2">
    <source>
        <dbReference type="ARBA" id="ARBA00022857"/>
    </source>
</evidence>
<proteinExistence type="inferred from homology"/>
<evidence type="ECO:0000313" key="7">
    <source>
        <dbReference type="Proteomes" id="UP000177159"/>
    </source>
</evidence>
<protein>
    <submittedName>
        <fullName evidence="6">Aspartate-semialdehyde dehydrogenase</fullName>
    </submittedName>
</protein>
<dbReference type="PIRSF" id="PIRSF000148">
    <property type="entry name" value="ASA_dh"/>
    <property type="match status" value="1"/>
</dbReference>
<dbReference type="Pfam" id="PF01118">
    <property type="entry name" value="Semialdhyde_dh"/>
    <property type="match status" value="1"/>
</dbReference>
<comment type="similarity">
    <text evidence="1">Belongs to the aspartate-semialdehyde dehydrogenase family.</text>
</comment>
<evidence type="ECO:0000256" key="4">
    <source>
        <dbReference type="PIRSR" id="PIRSR000148-1"/>
    </source>
</evidence>